<evidence type="ECO:0000256" key="13">
    <source>
        <dbReference type="HAMAP-Rule" id="MF_00065"/>
    </source>
</evidence>
<dbReference type="InterPro" id="IPR059117">
    <property type="entry name" value="APS_kinase_dom"/>
</dbReference>
<comment type="similarity">
    <text evidence="4 13 14">Belongs to the APS kinase family.</text>
</comment>
<dbReference type="GO" id="GO:0004020">
    <property type="term" value="F:adenylylsulfate kinase activity"/>
    <property type="evidence" value="ECO:0007669"/>
    <property type="project" value="UniProtKB-EC"/>
</dbReference>
<evidence type="ECO:0000256" key="1">
    <source>
        <dbReference type="ARBA" id="ARBA00001823"/>
    </source>
</evidence>
<evidence type="ECO:0000256" key="8">
    <source>
        <dbReference type="ARBA" id="ARBA00022777"/>
    </source>
</evidence>
<evidence type="ECO:0000256" key="6">
    <source>
        <dbReference type="ARBA" id="ARBA00022679"/>
    </source>
</evidence>
<evidence type="ECO:0000256" key="4">
    <source>
        <dbReference type="ARBA" id="ARBA00007008"/>
    </source>
</evidence>
<dbReference type="PANTHER" id="PTHR11055">
    <property type="entry name" value="BIFUNCTIONAL 3'-PHOSPHOADENOSINE 5'-PHOSPHOSULFATE SYNTHASE"/>
    <property type="match status" value="1"/>
</dbReference>
<comment type="caution">
    <text evidence="16">The sequence shown here is derived from an EMBL/GenBank/DDBJ whole genome shotgun (WGS) entry which is preliminary data.</text>
</comment>
<accession>A0ABX0J6D4</accession>
<comment type="catalytic activity">
    <reaction evidence="1 13 14">
        <text>adenosine 5'-phosphosulfate + ATP = 3'-phosphoadenylyl sulfate + ADP + H(+)</text>
        <dbReference type="Rhea" id="RHEA:24152"/>
        <dbReference type="ChEBI" id="CHEBI:15378"/>
        <dbReference type="ChEBI" id="CHEBI:30616"/>
        <dbReference type="ChEBI" id="CHEBI:58243"/>
        <dbReference type="ChEBI" id="CHEBI:58339"/>
        <dbReference type="ChEBI" id="CHEBI:456216"/>
        <dbReference type="EC" id="2.7.1.25"/>
    </reaction>
</comment>
<dbReference type="SUPFAM" id="SSF52540">
    <property type="entry name" value="P-loop containing nucleoside triphosphate hydrolases"/>
    <property type="match status" value="1"/>
</dbReference>
<evidence type="ECO:0000256" key="5">
    <source>
        <dbReference type="ARBA" id="ARBA00012121"/>
    </source>
</evidence>
<dbReference type="NCBIfam" id="TIGR00455">
    <property type="entry name" value="apsK"/>
    <property type="match status" value="1"/>
</dbReference>
<evidence type="ECO:0000313" key="17">
    <source>
        <dbReference type="Proteomes" id="UP001165962"/>
    </source>
</evidence>
<dbReference type="InterPro" id="IPR027417">
    <property type="entry name" value="P-loop_NTPase"/>
</dbReference>
<dbReference type="Gene3D" id="3.40.50.300">
    <property type="entry name" value="P-loop containing nucleotide triphosphate hydrolases"/>
    <property type="match status" value="1"/>
</dbReference>
<reference evidence="16" key="1">
    <citation type="submission" date="2020-03" db="EMBL/GenBank/DDBJ databases">
        <title>Draft sequencing of Paenibacilllus sp. S3N08.</title>
        <authorList>
            <person name="Kim D.-U."/>
        </authorList>
    </citation>
    <scope>NUCLEOTIDE SEQUENCE</scope>
    <source>
        <strain evidence="16">S3N08</strain>
    </source>
</reference>
<evidence type="ECO:0000256" key="10">
    <source>
        <dbReference type="ARBA" id="ARBA00029724"/>
    </source>
</evidence>
<evidence type="ECO:0000256" key="2">
    <source>
        <dbReference type="ARBA" id="ARBA00002632"/>
    </source>
</evidence>
<organism evidence="16 17">
    <name type="scientific">Paenibacillus agricola</name>
    <dbReference type="NCBI Taxonomy" id="2716264"/>
    <lineage>
        <taxon>Bacteria</taxon>
        <taxon>Bacillati</taxon>
        <taxon>Bacillota</taxon>
        <taxon>Bacilli</taxon>
        <taxon>Bacillales</taxon>
        <taxon>Paenibacillaceae</taxon>
        <taxon>Paenibacillus</taxon>
    </lineage>
</organism>
<keyword evidence="17" id="KW-1185">Reference proteome</keyword>
<dbReference type="CDD" id="cd02027">
    <property type="entry name" value="APSK"/>
    <property type="match status" value="1"/>
</dbReference>
<evidence type="ECO:0000256" key="14">
    <source>
        <dbReference type="RuleBase" id="RU004347"/>
    </source>
</evidence>
<dbReference type="HAMAP" id="MF_00065">
    <property type="entry name" value="Adenylyl_sulf_kinase"/>
    <property type="match status" value="1"/>
</dbReference>
<dbReference type="PANTHER" id="PTHR11055:SF1">
    <property type="entry name" value="PAPS SYNTHETASE, ISOFORM D"/>
    <property type="match status" value="1"/>
</dbReference>
<evidence type="ECO:0000256" key="3">
    <source>
        <dbReference type="ARBA" id="ARBA00004806"/>
    </source>
</evidence>
<feature type="binding site" evidence="13">
    <location>
        <begin position="35"/>
        <end position="42"/>
    </location>
    <ligand>
        <name>ATP</name>
        <dbReference type="ChEBI" id="CHEBI:30616"/>
    </ligand>
</feature>
<evidence type="ECO:0000313" key="16">
    <source>
        <dbReference type="EMBL" id="NHN30970.1"/>
    </source>
</evidence>
<proteinExistence type="inferred from homology"/>
<evidence type="ECO:0000256" key="11">
    <source>
        <dbReference type="ARBA" id="ARBA00031393"/>
    </source>
</evidence>
<feature type="active site" description="Phosphoserine intermediate" evidence="13">
    <location>
        <position position="109"/>
    </location>
</feature>
<keyword evidence="9 13" id="KW-0067">ATP-binding</keyword>
<sequence>MVNQSNNLTWQPAAIGQEQRHALNGHKSCVIWMTGLSGSGKSSIAMELERQLYLMKIRSYVLDGDNVRQGLNRNLGFSPEDRKENIRRVGELAKLFTDAGLFTISAFISPYEEDRELVRSMFQSGEFIEIYVSCSLSVCESRDPKGLYKKARAGKLPDFTGVSSPYEVPAHPELIVETDKLSLEVSVMRIIDFLKGAGFIK</sequence>
<comment type="function">
    <text evidence="2 13 14">Catalyzes the synthesis of activated sulfate.</text>
</comment>
<evidence type="ECO:0000256" key="12">
    <source>
        <dbReference type="ARBA" id="ARBA00031464"/>
    </source>
</evidence>
<protein>
    <recommendedName>
        <fullName evidence="5 13">Adenylyl-sulfate kinase</fullName>
        <ecNumber evidence="5 13">2.7.1.25</ecNumber>
    </recommendedName>
    <alternativeName>
        <fullName evidence="11 13">APS kinase</fullName>
    </alternativeName>
    <alternativeName>
        <fullName evidence="12 13">ATP adenosine-5'-phosphosulfate 3'-phosphotransferase</fullName>
    </alternativeName>
    <alternativeName>
        <fullName evidence="10 13">Adenosine-5'-phosphosulfate kinase</fullName>
    </alternativeName>
</protein>
<keyword evidence="6 13" id="KW-0808">Transferase</keyword>
<keyword evidence="7 13" id="KW-0547">Nucleotide-binding</keyword>
<keyword evidence="13" id="KW-0597">Phosphoprotein</keyword>
<gene>
    <name evidence="13 16" type="primary">cysC</name>
    <name evidence="16" type="ORF">G9U52_14115</name>
</gene>
<dbReference type="InterPro" id="IPR002891">
    <property type="entry name" value="APS"/>
</dbReference>
<dbReference type="Pfam" id="PF01583">
    <property type="entry name" value="APS_kinase"/>
    <property type="match status" value="1"/>
</dbReference>
<feature type="domain" description="APS kinase" evidence="15">
    <location>
        <begin position="27"/>
        <end position="176"/>
    </location>
</feature>
<dbReference type="NCBIfam" id="NF003013">
    <property type="entry name" value="PRK03846.1"/>
    <property type="match status" value="1"/>
</dbReference>
<comment type="pathway">
    <text evidence="3 13 14">Sulfur metabolism; hydrogen sulfide biosynthesis; sulfite from sulfate: step 2/3.</text>
</comment>
<evidence type="ECO:0000256" key="7">
    <source>
        <dbReference type="ARBA" id="ARBA00022741"/>
    </source>
</evidence>
<dbReference type="EC" id="2.7.1.25" evidence="5 13"/>
<name>A0ABX0J6D4_9BACL</name>
<evidence type="ECO:0000256" key="9">
    <source>
        <dbReference type="ARBA" id="ARBA00022840"/>
    </source>
</evidence>
<dbReference type="EMBL" id="JAAOIW010000004">
    <property type="protein sequence ID" value="NHN30970.1"/>
    <property type="molecule type" value="Genomic_DNA"/>
</dbReference>
<evidence type="ECO:0000259" key="15">
    <source>
        <dbReference type="Pfam" id="PF01583"/>
    </source>
</evidence>
<keyword evidence="8 13" id="KW-0418">Kinase</keyword>
<dbReference type="Proteomes" id="UP001165962">
    <property type="component" value="Unassembled WGS sequence"/>
</dbReference>